<dbReference type="Gene3D" id="1.10.10.10">
    <property type="entry name" value="Winged helix-like DNA-binding domain superfamily/Winged helix DNA-binding domain"/>
    <property type="match status" value="1"/>
</dbReference>
<feature type="region of interest" description="Disordered" evidence="5">
    <location>
        <begin position="178"/>
        <end position="208"/>
    </location>
</feature>
<evidence type="ECO:0000256" key="4">
    <source>
        <dbReference type="ARBA" id="ARBA00023163"/>
    </source>
</evidence>
<dbReference type="GO" id="GO:0003677">
    <property type="term" value="F:DNA binding"/>
    <property type="evidence" value="ECO:0007669"/>
    <property type="project" value="InterPro"/>
</dbReference>
<dbReference type="InterPro" id="IPR013249">
    <property type="entry name" value="RNA_pol_sigma70_r4_t2"/>
</dbReference>
<sequence>MNERSHHARERVEVVEESLRLQAPHVPGALVRALGRFDPAEDAVQEALSAGYRSWTVDGVPGDPRSWSIRVGYRRMVDLLRAERARARREREVVVADPALRGPGASVPEVDDGLALSFLCGHPSLSVTSQVALTLRAVGGLTTAQIAHSHGVDEATMGTRISRAERRPAEAGARFTLPVGGSGSCRSRGRGHAGPLSGLQRGLHRFGG</sequence>
<dbReference type="GO" id="GO:0006352">
    <property type="term" value="P:DNA-templated transcription initiation"/>
    <property type="evidence" value="ECO:0007669"/>
    <property type="project" value="InterPro"/>
</dbReference>
<feature type="domain" description="RNA polymerase sigma-70 region 2" evidence="6">
    <location>
        <begin position="28"/>
        <end position="84"/>
    </location>
</feature>
<keyword evidence="4" id="KW-0804">Transcription</keyword>
<dbReference type="eggNOG" id="COG4941">
    <property type="taxonomic scope" value="Bacteria"/>
</dbReference>
<evidence type="ECO:0000256" key="3">
    <source>
        <dbReference type="ARBA" id="ARBA00023082"/>
    </source>
</evidence>
<organism evidence="8 9">
    <name type="scientific">Nocardiopsis alba (strain ATCC BAA-2165 / BE74)</name>
    <dbReference type="NCBI Taxonomy" id="1205910"/>
    <lineage>
        <taxon>Bacteria</taxon>
        <taxon>Bacillati</taxon>
        <taxon>Actinomycetota</taxon>
        <taxon>Actinomycetes</taxon>
        <taxon>Streptosporangiales</taxon>
        <taxon>Nocardiopsidaceae</taxon>
        <taxon>Nocardiopsis</taxon>
    </lineage>
</organism>
<name>J7LEG3_NOCAA</name>
<dbReference type="AlphaFoldDB" id="J7LEG3"/>
<reference evidence="9" key="2">
    <citation type="submission" date="2012-08" db="EMBL/GenBank/DDBJ databases">
        <title>Whole-genome sequence of Nocardiopsis alba strain ATCC BAA-2165 associated with honeybees.</title>
        <authorList>
            <person name="Qiao J."/>
            <person name="Chen L."/>
            <person name="Li Y."/>
            <person name="Wang J."/>
            <person name="Zhang W."/>
            <person name="Chen S."/>
        </authorList>
    </citation>
    <scope>NUCLEOTIDE SEQUENCE [LARGE SCALE GENOMIC DNA]</scope>
    <source>
        <strain evidence="9">ATCC BAA-2165 / BE74</strain>
    </source>
</reference>
<dbReference type="Gene3D" id="1.10.1740.10">
    <property type="match status" value="1"/>
</dbReference>
<dbReference type="Pfam" id="PF04542">
    <property type="entry name" value="Sigma70_r2"/>
    <property type="match status" value="1"/>
</dbReference>
<dbReference type="GO" id="GO:0016987">
    <property type="term" value="F:sigma factor activity"/>
    <property type="evidence" value="ECO:0007669"/>
    <property type="project" value="UniProtKB-KW"/>
</dbReference>
<gene>
    <name evidence="8" type="ordered locus">B005_4809</name>
</gene>
<dbReference type="RefSeq" id="WP_014912280.1">
    <property type="nucleotide sequence ID" value="NC_018524.1"/>
</dbReference>
<dbReference type="SUPFAM" id="SSF88659">
    <property type="entry name" value="Sigma3 and sigma4 domains of RNA polymerase sigma factors"/>
    <property type="match status" value="1"/>
</dbReference>
<keyword evidence="3" id="KW-0731">Sigma factor</keyword>
<dbReference type="HOGENOM" id="CLU_1319834_0_0_11"/>
<dbReference type="PANTHER" id="PTHR47756">
    <property type="entry name" value="BLL6612 PROTEIN-RELATED"/>
    <property type="match status" value="1"/>
</dbReference>
<proteinExistence type="inferred from homology"/>
<dbReference type="Proteomes" id="UP000003779">
    <property type="component" value="Chromosome"/>
</dbReference>
<feature type="domain" description="RNA polymerase sigma factor 70 region 4 type 2" evidence="7">
    <location>
        <begin position="124"/>
        <end position="166"/>
    </location>
</feature>
<dbReference type="InterPro" id="IPR013324">
    <property type="entry name" value="RNA_pol_sigma_r3/r4-like"/>
</dbReference>
<evidence type="ECO:0000259" key="7">
    <source>
        <dbReference type="Pfam" id="PF08281"/>
    </source>
</evidence>
<reference evidence="8 9" key="1">
    <citation type="journal article" date="2012" name="J. Bacteriol.">
        <title>Whole-Genome Sequence of Nocardiopsis alba Strain ATCC BAA-2165, Associated with Honeybees.</title>
        <authorList>
            <person name="Qiao J."/>
            <person name="Chen L."/>
            <person name="Li Y."/>
            <person name="Wang J."/>
            <person name="Zhang W."/>
            <person name="Chen S."/>
        </authorList>
    </citation>
    <scope>NUCLEOTIDE SEQUENCE [LARGE SCALE GENOMIC DNA]</scope>
    <source>
        <strain evidence="9">ATCC BAA-2165 / BE74</strain>
    </source>
</reference>
<dbReference type="EMBL" id="CP003788">
    <property type="protein sequence ID" value="AFR09825.1"/>
    <property type="molecule type" value="Genomic_DNA"/>
</dbReference>
<evidence type="ECO:0000259" key="6">
    <source>
        <dbReference type="Pfam" id="PF04542"/>
    </source>
</evidence>
<dbReference type="Pfam" id="PF08281">
    <property type="entry name" value="Sigma70_r4_2"/>
    <property type="match status" value="1"/>
</dbReference>
<dbReference type="STRING" id="1205910.B005_4809"/>
<evidence type="ECO:0000256" key="1">
    <source>
        <dbReference type="ARBA" id="ARBA00010641"/>
    </source>
</evidence>
<evidence type="ECO:0000313" key="8">
    <source>
        <dbReference type="EMBL" id="AFR09825.1"/>
    </source>
</evidence>
<dbReference type="PATRIC" id="fig|1205910.3.peg.4545"/>
<comment type="similarity">
    <text evidence="1">Belongs to the sigma-70 factor family. ECF subfamily.</text>
</comment>
<accession>J7LEG3</accession>
<dbReference type="KEGG" id="nal:B005_4809"/>
<protein>
    <submittedName>
        <fullName evidence="8">Sigma-70 region 2 family protein</fullName>
    </submittedName>
</protein>
<dbReference type="InterPro" id="IPR013325">
    <property type="entry name" value="RNA_pol_sigma_r2"/>
</dbReference>
<evidence type="ECO:0000256" key="5">
    <source>
        <dbReference type="SAM" id="MobiDB-lite"/>
    </source>
</evidence>
<dbReference type="SUPFAM" id="SSF88946">
    <property type="entry name" value="Sigma2 domain of RNA polymerase sigma factors"/>
    <property type="match status" value="1"/>
</dbReference>
<evidence type="ECO:0000313" key="9">
    <source>
        <dbReference type="Proteomes" id="UP000003779"/>
    </source>
</evidence>
<dbReference type="InterPro" id="IPR007627">
    <property type="entry name" value="RNA_pol_sigma70_r2"/>
</dbReference>
<dbReference type="PANTHER" id="PTHR47756:SF2">
    <property type="entry name" value="BLL6612 PROTEIN"/>
    <property type="match status" value="1"/>
</dbReference>
<evidence type="ECO:0000256" key="2">
    <source>
        <dbReference type="ARBA" id="ARBA00023015"/>
    </source>
</evidence>
<keyword evidence="2" id="KW-0805">Transcription regulation</keyword>
<dbReference type="InterPro" id="IPR036388">
    <property type="entry name" value="WH-like_DNA-bd_sf"/>
</dbReference>